<reference evidence="1 2" key="1">
    <citation type="submission" date="2016-10" db="EMBL/GenBank/DDBJ databases">
        <authorList>
            <person name="de Groot N.N."/>
        </authorList>
    </citation>
    <scope>NUCLEOTIDE SEQUENCE [LARGE SCALE GENOMIC DNA]</scope>
    <source>
        <strain evidence="1 2">DSM 17890</strain>
    </source>
</reference>
<dbReference type="PANTHER" id="PTHR10151">
    <property type="entry name" value="ECTONUCLEOTIDE PYROPHOSPHATASE/PHOSPHODIESTERASE"/>
    <property type="match status" value="1"/>
</dbReference>
<dbReference type="InterPro" id="IPR002591">
    <property type="entry name" value="Phosphodiest/P_Trfase"/>
</dbReference>
<dbReference type="Pfam" id="PF01663">
    <property type="entry name" value="Phosphodiest"/>
    <property type="match status" value="1"/>
</dbReference>
<evidence type="ECO:0000313" key="1">
    <source>
        <dbReference type="EMBL" id="SDW45270.1"/>
    </source>
</evidence>
<dbReference type="InterPro" id="IPR017850">
    <property type="entry name" value="Alkaline_phosphatase_core_sf"/>
</dbReference>
<dbReference type="SUPFAM" id="SSF53649">
    <property type="entry name" value="Alkaline phosphatase-like"/>
    <property type="match status" value="1"/>
</dbReference>
<accession>A0A1H2TN54</accession>
<organism evidence="1 2">
    <name type="scientific">Albimonas donghaensis</name>
    <dbReference type="NCBI Taxonomy" id="356660"/>
    <lineage>
        <taxon>Bacteria</taxon>
        <taxon>Pseudomonadati</taxon>
        <taxon>Pseudomonadota</taxon>
        <taxon>Alphaproteobacteria</taxon>
        <taxon>Rhodobacterales</taxon>
        <taxon>Paracoccaceae</taxon>
        <taxon>Albimonas</taxon>
    </lineage>
</organism>
<name>A0A1H2TN54_9RHOB</name>
<dbReference type="Gene3D" id="3.40.720.10">
    <property type="entry name" value="Alkaline Phosphatase, subunit A"/>
    <property type="match status" value="2"/>
</dbReference>
<dbReference type="Proteomes" id="UP000199118">
    <property type="component" value="Unassembled WGS sequence"/>
</dbReference>
<evidence type="ECO:0000313" key="2">
    <source>
        <dbReference type="Proteomes" id="UP000199118"/>
    </source>
</evidence>
<dbReference type="EMBL" id="FNMZ01000001">
    <property type="protein sequence ID" value="SDW45270.1"/>
    <property type="molecule type" value="Genomic_DNA"/>
</dbReference>
<proteinExistence type="predicted"/>
<gene>
    <name evidence="1" type="ORF">SAMN05444336_1011052</name>
</gene>
<dbReference type="STRING" id="356660.SAMN05444336_1011052"/>
<dbReference type="PANTHER" id="PTHR10151:SF120">
    <property type="entry name" value="BIS(5'-ADENOSYL)-TRIPHOSPHATASE"/>
    <property type="match status" value="1"/>
</dbReference>
<protein>
    <submittedName>
        <fullName evidence="1">Predicted pyrophosphatase or phosphodiesterase, AlkP superfamily</fullName>
    </submittedName>
</protein>
<dbReference type="GO" id="GO:0016787">
    <property type="term" value="F:hydrolase activity"/>
    <property type="evidence" value="ECO:0007669"/>
    <property type="project" value="UniProtKB-ARBA"/>
</dbReference>
<keyword evidence="2" id="KW-1185">Reference proteome</keyword>
<sequence>MRQVGQVIVVVFDGLRPDRITADTMPSLSAFLGGAAWFREARTVFPSYTRVCTTALATGAWPRDHGVVGNAFHQPRVVTGRPLDTSRRADLEALAEAEGAVITAPDLGSALAASGRRMVAAHCGSSGSAFLVNAGAAEHAGHWTFSIHGEDHTRTPEAVAASVARHGPLPEPDMPRLAAVARAEAVIRDMGLAEAPDLALVWFPEPDTTFHYRRIGSAEAREALAACDRAFEAIRAAAPADALIVAMSDHGQITVDREVDIEAELRAAGFRAGAAPRPSDDFGITRGASGEIRALRPAAPVAELAEWLMAQDWMGMVFAREALPGTLPVALVAGDHPRAPDLHYVCRSGDGPDEFGFEGLGVFTGGIPVGGGMHGGLHRRELNTLLAISGPGVVPGALDCPAGIVDVAPTILAALGAPAPFGQGRVLDEAWGAAAEPAETLTDEVSHGGFRQRLTRLRYRGKTYLAEGGRV</sequence>
<dbReference type="AlphaFoldDB" id="A0A1H2TN54"/>